<dbReference type="AlphaFoldDB" id="A0A066UJ58"/>
<evidence type="ECO:0000313" key="3">
    <source>
        <dbReference type="Proteomes" id="UP000027345"/>
    </source>
</evidence>
<evidence type="ECO:0000256" key="1">
    <source>
        <dbReference type="SAM" id="Phobius"/>
    </source>
</evidence>
<evidence type="ECO:0000313" key="2">
    <source>
        <dbReference type="EMBL" id="KDN24248.1"/>
    </source>
</evidence>
<feature type="transmembrane region" description="Helical" evidence="1">
    <location>
        <begin position="49"/>
        <end position="73"/>
    </location>
</feature>
<sequence length="92" mass="9616">MYLTVLLVSLAGLLVLGAVAVRELAKPYPLTAKRTLVAAWVVAAAGFGWWAGAPGAGPLVLTVAGFGFLVAALNRGPERPSYPRSTPYQPPR</sequence>
<keyword evidence="1" id="KW-1133">Transmembrane helix</keyword>
<name>A0A066UJ58_9PSEU</name>
<dbReference type="Proteomes" id="UP000027345">
    <property type="component" value="Unassembled WGS sequence"/>
</dbReference>
<accession>A0A066UJ58</accession>
<organism evidence="2 3">
    <name type="scientific">Amycolatopsis rifamycinica</name>
    <dbReference type="NCBI Taxonomy" id="287986"/>
    <lineage>
        <taxon>Bacteria</taxon>
        <taxon>Bacillati</taxon>
        <taxon>Actinomycetota</taxon>
        <taxon>Actinomycetes</taxon>
        <taxon>Pseudonocardiales</taxon>
        <taxon>Pseudonocardiaceae</taxon>
        <taxon>Amycolatopsis</taxon>
    </lineage>
</organism>
<keyword evidence="3" id="KW-1185">Reference proteome</keyword>
<dbReference type="OrthoDB" id="3638694at2"/>
<keyword evidence="1" id="KW-0812">Transmembrane</keyword>
<gene>
    <name evidence="2" type="ORF">DV20_00720</name>
</gene>
<reference evidence="2 3" key="1">
    <citation type="submission" date="2014-05" db="EMBL/GenBank/DDBJ databases">
        <title>Draft genome sequence of Amycolatopsis rifamycinica DSM 46095.</title>
        <authorList>
            <person name="Lal R."/>
            <person name="Saxena A."/>
            <person name="Kumari R."/>
            <person name="Mukherjee U."/>
            <person name="Singh P."/>
            <person name="Sangwan N."/>
            <person name="Mahato N.K."/>
        </authorList>
    </citation>
    <scope>NUCLEOTIDE SEQUENCE [LARGE SCALE GENOMIC DNA]</scope>
    <source>
        <strain evidence="2 3">DSM 46095</strain>
    </source>
</reference>
<protein>
    <submittedName>
        <fullName evidence="2">Uncharacterized protein</fullName>
    </submittedName>
</protein>
<keyword evidence="1" id="KW-0472">Membrane</keyword>
<dbReference type="EMBL" id="JMQI01000001">
    <property type="protein sequence ID" value="KDN24248.1"/>
    <property type="molecule type" value="Genomic_DNA"/>
</dbReference>
<comment type="caution">
    <text evidence="2">The sequence shown here is derived from an EMBL/GenBank/DDBJ whole genome shotgun (WGS) entry which is preliminary data.</text>
</comment>
<dbReference type="RefSeq" id="WP_043775236.1">
    <property type="nucleotide sequence ID" value="NZ_JMQI01000001.1"/>
</dbReference>
<proteinExistence type="predicted"/>